<reference evidence="1" key="1">
    <citation type="submission" date="2023-03" db="EMBL/GenBank/DDBJ databases">
        <title>DFI Biobank Strains.</title>
        <authorList>
            <person name="Mostad J."/>
            <person name="Paddock L."/>
            <person name="Medina S."/>
            <person name="Waligurski E."/>
            <person name="Barat B."/>
            <person name="Smith R."/>
            <person name="Burgo V."/>
            <person name="Metcalfe C."/>
            <person name="Woodson C."/>
            <person name="Sundararajan A."/>
            <person name="Ramaswamy R."/>
            <person name="Lin H."/>
            <person name="Pamer E.G."/>
        </authorList>
    </citation>
    <scope>NUCLEOTIDE SEQUENCE</scope>
    <source>
        <strain evidence="1">DFI.9.5</strain>
    </source>
</reference>
<dbReference type="RefSeq" id="WP_256140845.1">
    <property type="nucleotide sequence ID" value="NZ_JANFZY010000002.1"/>
</dbReference>
<dbReference type="Proteomes" id="UP001221924">
    <property type="component" value="Unassembled WGS sequence"/>
</dbReference>
<accession>A0AAW6M455</accession>
<evidence type="ECO:0000313" key="1">
    <source>
        <dbReference type="EMBL" id="MDE8696735.1"/>
    </source>
</evidence>
<comment type="caution">
    <text evidence="1">The sequence shown here is derived from an EMBL/GenBank/DDBJ whole genome shotgun (WGS) entry which is preliminary data.</text>
</comment>
<name>A0AAW6M455_9BACE</name>
<dbReference type="InterPro" id="IPR029465">
    <property type="entry name" value="ATPgrasp_TupA"/>
</dbReference>
<gene>
    <name evidence="1" type="ORF">PZH42_21760</name>
</gene>
<protein>
    <submittedName>
        <fullName evidence="1">ATP-grasp fold amidoligase family protein</fullName>
    </submittedName>
</protein>
<sequence length="306" mass="36132">MKFFIKFICYKIIDVILKFETKISFNGVAYFILKWEATRNYRYFMHKDINWNDPTDLNEKINWLKFHSESKRWSDLTDKYKVREFIKEKCKQDILIPLYGVWDKAEDIDFDKLPSSFVLKTNHGSGDVIVVKDKSCLDVKRTVKKVNEFLKMPYGIASGEPHYLFIKPKVVAEKLLLPENNFSSSLIDYKIWCFNGEPHHIWACYNRTKKEVKVETHDLEWNYHPECSVFNNHYVDGGGVVPKPNNLNEMLDIARILSRGFKQVRVDLYNQGGKIYFGEMTFTSNGGYMNFYTQEFLNKMGNQILI</sequence>
<organism evidence="1 2">
    <name type="scientific">Bacteroides cellulosilyticus</name>
    <dbReference type="NCBI Taxonomy" id="246787"/>
    <lineage>
        <taxon>Bacteria</taxon>
        <taxon>Pseudomonadati</taxon>
        <taxon>Bacteroidota</taxon>
        <taxon>Bacteroidia</taxon>
        <taxon>Bacteroidales</taxon>
        <taxon>Bacteroidaceae</taxon>
        <taxon>Bacteroides</taxon>
    </lineage>
</organism>
<dbReference type="AlphaFoldDB" id="A0AAW6M455"/>
<proteinExistence type="predicted"/>
<dbReference type="Pfam" id="PF14305">
    <property type="entry name" value="ATPgrasp_TupA"/>
    <property type="match status" value="1"/>
</dbReference>
<dbReference type="SUPFAM" id="SSF56059">
    <property type="entry name" value="Glutathione synthetase ATP-binding domain-like"/>
    <property type="match status" value="1"/>
</dbReference>
<evidence type="ECO:0000313" key="2">
    <source>
        <dbReference type="Proteomes" id="UP001221924"/>
    </source>
</evidence>
<dbReference type="EMBL" id="JARFID010000030">
    <property type="protein sequence ID" value="MDE8696735.1"/>
    <property type="molecule type" value="Genomic_DNA"/>
</dbReference>